<dbReference type="PANTHER" id="PTHR42745">
    <property type="match status" value="1"/>
</dbReference>
<dbReference type="Pfam" id="PF00571">
    <property type="entry name" value="CBS"/>
    <property type="match status" value="2"/>
</dbReference>
<dbReference type="Gene3D" id="3.40.50.10490">
    <property type="entry name" value="Glucose-6-phosphate isomerase like protein, domain 1"/>
    <property type="match status" value="1"/>
</dbReference>
<keyword evidence="3 6" id="KW-0129">CBS domain</keyword>
<evidence type="ECO:0000256" key="4">
    <source>
        <dbReference type="PIRNR" id="PIRNR004692"/>
    </source>
</evidence>
<reference evidence="9 10" key="1">
    <citation type="submission" date="2009-04" db="EMBL/GenBank/DDBJ databases">
        <authorList>
            <person name="Qin X."/>
            <person name="Bachman B."/>
            <person name="Battles P."/>
            <person name="Bell A."/>
            <person name="Bess C."/>
            <person name="Bickham C."/>
            <person name="Chaboub L."/>
            <person name="Chen D."/>
            <person name="Coyle M."/>
            <person name="Deiros D.R."/>
            <person name="Dinh H."/>
            <person name="Forbes L."/>
            <person name="Fowler G."/>
            <person name="Francisco L."/>
            <person name="Fu Q."/>
            <person name="Gubbala S."/>
            <person name="Hale W."/>
            <person name="Han Y."/>
            <person name="Hemphill L."/>
            <person name="Highlander S.K."/>
            <person name="Hirani K."/>
            <person name="Hogues M."/>
            <person name="Jackson L."/>
            <person name="Jakkamsetti A."/>
            <person name="Javaid M."/>
            <person name="Jiang H."/>
            <person name="Korchina V."/>
            <person name="Kovar C."/>
            <person name="Lara F."/>
            <person name="Lee S."/>
            <person name="Mata R."/>
            <person name="Mathew T."/>
            <person name="Moen C."/>
            <person name="Morales K."/>
            <person name="Munidasa M."/>
            <person name="Nazareth L."/>
            <person name="Ngo R."/>
            <person name="Nguyen L."/>
            <person name="Okwuonu G."/>
            <person name="Ongeri F."/>
            <person name="Patil S."/>
            <person name="Petrosino J."/>
            <person name="Pham C."/>
            <person name="Pham P."/>
            <person name="Pu L.-L."/>
            <person name="Puazo M."/>
            <person name="Raj R."/>
            <person name="Reid J."/>
            <person name="Rouhana J."/>
            <person name="Saada N."/>
            <person name="Shang Y."/>
            <person name="Simmons D."/>
            <person name="Thornton R."/>
            <person name="Warren J."/>
            <person name="Weissenberger G."/>
            <person name="Zhang J."/>
            <person name="Zhang L."/>
            <person name="Zhou C."/>
            <person name="Zhu D."/>
            <person name="Muzny D."/>
            <person name="Worley K."/>
            <person name="Gibbs R."/>
        </authorList>
    </citation>
    <scope>NUCLEOTIDE SEQUENCE [LARGE SCALE GENOMIC DNA]</scope>
    <source>
        <strain evidence="9 10">ATCC 33313</strain>
    </source>
</reference>
<dbReference type="AlphaFoldDB" id="C5R8X3"/>
<dbReference type="SUPFAM" id="SSF53697">
    <property type="entry name" value="SIS domain"/>
    <property type="match status" value="1"/>
</dbReference>
<evidence type="ECO:0000256" key="2">
    <source>
        <dbReference type="ARBA" id="ARBA00022737"/>
    </source>
</evidence>
<dbReference type="PIRSF" id="PIRSF004692">
    <property type="entry name" value="KdsD_KpsF"/>
    <property type="match status" value="1"/>
</dbReference>
<dbReference type="eggNOG" id="COG0517">
    <property type="taxonomic scope" value="Bacteria"/>
</dbReference>
<dbReference type="PROSITE" id="PS51371">
    <property type="entry name" value="CBS"/>
    <property type="match status" value="2"/>
</dbReference>
<evidence type="ECO:0000256" key="3">
    <source>
        <dbReference type="ARBA" id="ARBA00023122"/>
    </source>
</evidence>
<feature type="domain" description="SIS" evidence="8">
    <location>
        <begin position="35"/>
        <end position="181"/>
    </location>
</feature>
<dbReference type="InterPro" id="IPR046348">
    <property type="entry name" value="SIS_dom_sf"/>
</dbReference>
<dbReference type="NCBIfam" id="TIGR00393">
    <property type="entry name" value="kpsF"/>
    <property type="match status" value="1"/>
</dbReference>
<dbReference type="InterPro" id="IPR000644">
    <property type="entry name" value="CBS_dom"/>
</dbReference>
<dbReference type="InterPro" id="IPR004800">
    <property type="entry name" value="KdsD/KpsF-type"/>
</dbReference>
<dbReference type="InterPro" id="IPR050986">
    <property type="entry name" value="GutQ/KpsF_isomerases"/>
</dbReference>
<evidence type="ECO:0000313" key="10">
    <source>
        <dbReference type="Proteomes" id="UP000004528"/>
    </source>
</evidence>
<feature type="domain" description="CBS" evidence="7">
    <location>
        <begin position="272"/>
        <end position="320"/>
    </location>
</feature>
<dbReference type="Gene3D" id="3.10.580.10">
    <property type="entry name" value="CBS-domain"/>
    <property type="match status" value="1"/>
</dbReference>
<evidence type="ECO:0000256" key="5">
    <source>
        <dbReference type="PIRSR" id="PIRSR004692-3"/>
    </source>
</evidence>
<keyword evidence="2" id="KW-0677">Repeat</keyword>
<keyword evidence="10" id="KW-1185">Reference proteome</keyword>
<dbReference type="GO" id="GO:0005975">
    <property type="term" value="P:carbohydrate metabolic process"/>
    <property type="evidence" value="ECO:0007669"/>
    <property type="project" value="InterPro"/>
</dbReference>
<protein>
    <submittedName>
        <fullName evidence="9">Sugar isomerase, KpsF/GutQ family</fullName>
        <ecNumber evidence="9">5.3.1.13</ecNumber>
    </submittedName>
</protein>
<organism evidence="9 10">
    <name type="scientific">Weissella paramesenteroides ATCC 33313</name>
    <dbReference type="NCBI Taxonomy" id="585506"/>
    <lineage>
        <taxon>Bacteria</taxon>
        <taxon>Bacillati</taxon>
        <taxon>Bacillota</taxon>
        <taxon>Bacilli</taxon>
        <taxon>Lactobacillales</taxon>
        <taxon>Lactobacillaceae</taxon>
        <taxon>Weissella</taxon>
    </lineage>
</organism>
<comment type="caution">
    <text evidence="9">The sequence shown here is derived from an EMBL/GenBank/DDBJ whole genome shotgun (WGS) entry which is preliminary data.</text>
</comment>
<accession>C5R8X3</accession>
<keyword evidence="9" id="KW-0413">Isomerase</keyword>
<feature type="site" description="Catalytically relevant" evidence="5">
    <location>
        <position position="53"/>
    </location>
</feature>
<dbReference type="STRING" id="585506.HMPREF0877_0418"/>
<evidence type="ECO:0000259" key="8">
    <source>
        <dbReference type="PROSITE" id="PS51464"/>
    </source>
</evidence>
<dbReference type="EC" id="5.3.1.13" evidence="9"/>
<feature type="site" description="Catalytically relevant" evidence="5">
    <location>
        <position position="190"/>
    </location>
</feature>
<sequence>MQMKTYYNDAKETFNTEITALEKVRDELDESFDQVVEEILDTTGRLIFIAIGKSGIIAEKIAASFSSIGVSSFFIDAGNAFHGDLGRVSADDLVFFVSNSGETQEVIQTFFALKQIFGDDLKTVALTGASDSTLAQNSTYPLIVDVAVEADTTKLAPTSSTTATLVVGDALLIAVQKEKEFTRDDFALYHPGGSIGKLLLQTVKNVMHTKIPYVNINTPINDVIYRISDFGVGMTLVKDEDGKAVGIVTDGDIRKKMLQVSMVKKSTAADYMTKGFISIDVDKRNSVAWKKMASHNISNLVVEDDGEVVGIITIHDVLDE</sequence>
<evidence type="ECO:0000256" key="1">
    <source>
        <dbReference type="ARBA" id="ARBA00008165"/>
    </source>
</evidence>
<evidence type="ECO:0000259" key="7">
    <source>
        <dbReference type="PROSITE" id="PS51371"/>
    </source>
</evidence>
<feature type="domain" description="CBS" evidence="7">
    <location>
        <begin position="207"/>
        <end position="266"/>
    </location>
</feature>
<dbReference type="InterPro" id="IPR001347">
    <property type="entry name" value="SIS_dom"/>
</dbReference>
<gene>
    <name evidence="9" type="primary">kdsD</name>
    <name evidence="9" type="ORF">HMPREF0877_0418</name>
</gene>
<dbReference type="HOGENOM" id="CLU_040681_13_1_9"/>
<evidence type="ECO:0000313" key="9">
    <source>
        <dbReference type="EMBL" id="EER75395.1"/>
    </source>
</evidence>
<dbReference type="Pfam" id="PF01380">
    <property type="entry name" value="SIS"/>
    <property type="match status" value="1"/>
</dbReference>
<dbReference type="PANTHER" id="PTHR42745:SF1">
    <property type="entry name" value="ARABINOSE 5-PHOSPHATE ISOMERASE KDSD"/>
    <property type="match status" value="1"/>
</dbReference>
<feature type="site" description="Catalytically relevant" evidence="5">
    <location>
        <position position="105"/>
    </location>
</feature>
<dbReference type="GO" id="GO:1901135">
    <property type="term" value="P:carbohydrate derivative metabolic process"/>
    <property type="evidence" value="ECO:0007669"/>
    <property type="project" value="InterPro"/>
</dbReference>
<proteinExistence type="inferred from homology"/>
<dbReference type="GO" id="GO:0097367">
    <property type="term" value="F:carbohydrate derivative binding"/>
    <property type="evidence" value="ECO:0007669"/>
    <property type="project" value="InterPro"/>
</dbReference>
<dbReference type="CDD" id="cd04604">
    <property type="entry name" value="CBS_pair_SIS_assoc"/>
    <property type="match status" value="1"/>
</dbReference>
<comment type="similarity">
    <text evidence="1 4">Belongs to the SIS family. GutQ/KpsF subfamily.</text>
</comment>
<dbReference type="PROSITE" id="PS51464">
    <property type="entry name" value="SIS"/>
    <property type="match status" value="1"/>
</dbReference>
<dbReference type="eggNOG" id="COG0794">
    <property type="taxonomic scope" value="Bacteria"/>
</dbReference>
<dbReference type="InterPro" id="IPR035474">
    <property type="entry name" value="SIS_Kpsf"/>
</dbReference>
<dbReference type="EMBL" id="ACKU01000006">
    <property type="protein sequence ID" value="EER75395.1"/>
    <property type="molecule type" value="Genomic_DNA"/>
</dbReference>
<name>C5R8X3_WEIPA</name>
<dbReference type="GO" id="GO:0019146">
    <property type="term" value="F:arabinose-5-phosphate isomerase activity"/>
    <property type="evidence" value="ECO:0007669"/>
    <property type="project" value="UniProtKB-EC"/>
</dbReference>
<evidence type="ECO:0000256" key="6">
    <source>
        <dbReference type="PROSITE-ProRule" id="PRU00703"/>
    </source>
</evidence>
<dbReference type="InterPro" id="IPR046342">
    <property type="entry name" value="CBS_dom_sf"/>
</dbReference>
<dbReference type="Proteomes" id="UP000004528">
    <property type="component" value="Unassembled WGS sequence"/>
</dbReference>
<feature type="site" description="Catalytically relevant" evidence="5">
    <location>
        <position position="149"/>
    </location>
</feature>
<dbReference type="SMART" id="SM00116">
    <property type="entry name" value="CBS"/>
    <property type="match status" value="2"/>
</dbReference>
<dbReference type="CDD" id="cd05014">
    <property type="entry name" value="SIS_Kpsf"/>
    <property type="match status" value="1"/>
</dbReference>